<sequence length="89" mass="9665">MRDLCPEIDLVVHALRTEGQGEVATRVVEVVAAGATGGEILMGVRHELTQLLHTGLAPELQAQVNDVVAHIDRVLDPARQTRSRHSRPS</sequence>
<evidence type="ECO:0000313" key="2">
    <source>
        <dbReference type="Proteomes" id="UP000280935"/>
    </source>
</evidence>
<proteinExistence type="predicted"/>
<dbReference type="Proteomes" id="UP000280935">
    <property type="component" value="Unassembled WGS sequence"/>
</dbReference>
<name>A0A3P1WLJ0_9ACTN</name>
<dbReference type="AlphaFoldDB" id="A0A3P1WLJ0"/>
<comment type="caution">
    <text evidence="1">The sequence shown here is derived from an EMBL/GenBank/DDBJ whole genome shotgun (WGS) entry which is preliminary data.</text>
</comment>
<protein>
    <submittedName>
        <fullName evidence="1">Uncharacterized protein</fullName>
    </submittedName>
</protein>
<accession>A0A3P1WLJ0</accession>
<gene>
    <name evidence="1" type="ORF">EII35_15330</name>
</gene>
<evidence type="ECO:0000313" key="1">
    <source>
        <dbReference type="EMBL" id="RRD46926.1"/>
    </source>
</evidence>
<reference evidence="1 2" key="1">
    <citation type="submission" date="2018-11" db="EMBL/GenBank/DDBJ databases">
        <title>Genomes From Bacteria Associated with the Canine Oral Cavity: a Test Case for Automated Genome-Based Taxonomic Assignment.</title>
        <authorList>
            <person name="Coil D.A."/>
            <person name="Jospin G."/>
            <person name="Darling A.E."/>
            <person name="Wallis C."/>
            <person name="Davis I.J."/>
            <person name="Harris S."/>
            <person name="Eisen J.A."/>
            <person name="Holcombe L.J."/>
            <person name="O'Flynn C."/>
        </authorList>
    </citation>
    <scope>NUCLEOTIDE SEQUENCE [LARGE SCALE GENOMIC DNA]</scope>
    <source>
        <strain evidence="1 2">OH2822_COT-296</strain>
    </source>
</reference>
<dbReference type="EMBL" id="RQYT01000090">
    <property type="protein sequence ID" value="RRD46926.1"/>
    <property type="molecule type" value="Genomic_DNA"/>
</dbReference>
<organism evidence="1 2">
    <name type="scientific">Arachnia propionica</name>
    <dbReference type="NCBI Taxonomy" id="1750"/>
    <lineage>
        <taxon>Bacteria</taxon>
        <taxon>Bacillati</taxon>
        <taxon>Actinomycetota</taxon>
        <taxon>Actinomycetes</taxon>
        <taxon>Propionibacteriales</taxon>
        <taxon>Propionibacteriaceae</taxon>
        <taxon>Arachnia</taxon>
    </lineage>
</organism>